<evidence type="ECO:0000313" key="1">
    <source>
        <dbReference type="EMBL" id="MCM2437917.1"/>
    </source>
</evidence>
<comment type="caution">
    <text evidence="1">The sequence shown here is derived from an EMBL/GenBank/DDBJ whole genome shotgun (WGS) entry which is preliminary data.</text>
</comment>
<dbReference type="InterPro" id="IPR023214">
    <property type="entry name" value="HAD_sf"/>
</dbReference>
<dbReference type="NCBIfam" id="TIGR01484">
    <property type="entry name" value="HAD-SF-IIB"/>
    <property type="match status" value="1"/>
</dbReference>
<dbReference type="RefSeq" id="WP_205142762.1">
    <property type="nucleotide sequence ID" value="NZ_JAFBDN010000001.1"/>
</dbReference>
<dbReference type="InterPro" id="IPR006379">
    <property type="entry name" value="HAD-SF_hydro_IIB"/>
</dbReference>
<reference evidence="1" key="1">
    <citation type="submission" date="2021-04" db="EMBL/GenBank/DDBJ databases">
        <title>Taxonomic assessment of Weissella genus.</title>
        <authorList>
            <person name="Fanelli F."/>
            <person name="Chieffi D."/>
            <person name="Dell'Aquila A."/>
            <person name="Gyu-Sung C."/>
            <person name="Franz C.M.A.P."/>
            <person name="Fusco V."/>
        </authorList>
    </citation>
    <scope>NUCLEOTIDE SEQUENCE</scope>
    <source>
        <strain evidence="1">LMG 25373</strain>
    </source>
</reference>
<organism evidence="1 2">
    <name type="scientific">Periweissella beninensis</name>
    <dbReference type="NCBI Taxonomy" id="504936"/>
    <lineage>
        <taxon>Bacteria</taxon>
        <taxon>Bacillati</taxon>
        <taxon>Bacillota</taxon>
        <taxon>Bacilli</taxon>
        <taxon>Lactobacillales</taxon>
        <taxon>Lactobacillaceae</taxon>
        <taxon>Periweissella</taxon>
    </lineage>
</organism>
<dbReference type="InterPro" id="IPR036412">
    <property type="entry name" value="HAD-like_sf"/>
</dbReference>
<keyword evidence="2" id="KW-1185">Reference proteome</keyword>
<dbReference type="GO" id="GO:0016787">
    <property type="term" value="F:hydrolase activity"/>
    <property type="evidence" value="ECO:0007669"/>
    <property type="project" value="UniProtKB-KW"/>
</dbReference>
<accession>A0ABT0VNE0</accession>
<dbReference type="NCBIfam" id="TIGR00099">
    <property type="entry name" value="Cof-subfamily"/>
    <property type="match status" value="1"/>
</dbReference>
<gene>
    <name evidence="1" type="ORF">KAK10_08345</name>
</gene>
<keyword evidence="1" id="KW-0378">Hydrolase</keyword>
<dbReference type="Gene3D" id="3.40.50.1000">
    <property type="entry name" value="HAD superfamily/HAD-like"/>
    <property type="match status" value="1"/>
</dbReference>
<name>A0ABT0VNE0_9LACO</name>
<evidence type="ECO:0000313" key="2">
    <source>
        <dbReference type="Proteomes" id="UP001057481"/>
    </source>
</evidence>
<sequence>MQQHLIFIDIDGTLIHDDQTVSQYTKDTLARLQAAGHIVYIATGRMKPLAELVRAQLNPQIKLINSNGAMYELATKQYYHFLERPALADVVEIVEQYQAPVRLFTKDQVYHNLDNLDNLNALSFLAKSLVKDSFHHFKNAAELDNRGIVNGLVAGVPIPTIKKIRLELASSPNLVVSSSSMENVELLPLDVSKASAVNAVQKFYKIPKERTIVFGNGENDIPMLEAAQVSVAMANSEKIVFDHASYQTLTNEADGVAVFLNEYFK</sequence>
<dbReference type="PANTHER" id="PTHR10000:SF23">
    <property type="entry name" value="5-AMINO-6-(5-PHOSPHO-D-RIBITYLAMINO)URACIL PHOSPHATASE YITU"/>
    <property type="match status" value="1"/>
</dbReference>
<dbReference type="SUPFAM" id="SSF56784">
    <property type="entry name" value="HAD-like"/>
    <property type="match status" value="1"/>
</dbReference>
<dbReference type="SFLD" id="SFLDG01140">
    <property type="entry name" value="C2.B:_Phosphomannomutase_and_P"/>
    <property type="match status" value="1"/>
</dbReference>
<dbReference type="Proteomes" id="UP001057481">
    <property type="component" value="Unassembled WGS sequence"/>
</dbReference>
<dbReference type="InterPro" id="IPR000150">
    <property type="entry name" value="Cof"/>
</dbReference>
<dbReference type="Gene3D" id="3.30.1240.10">
    <property type="match status" value="1"/>
</dbReference>
<dbReference type="PANTHER" id="PTHR10000">
    <property type="entry name" value="PHOSPHOSERINE PHOSPHATASE"/>
    <property type="match status" value="1"/>
</dbReference>
<dbReference type="Pfam" id="PF08282">
    <property type="entry name" value="Hydrolase_3"/>
    <property type="match status" value="1"/>
</dbReference>
<proteinExistence type="predicted"/>
<protein>
    <submittedName>
        <fullName evidence="1">HAD family hydrolase</fullName>
    </submittedName>
</protein>
<dbReference type="EMBL" id="JAGMVS010000071">
    <property type="protein sequence ID" value="MCM2437917.1"/>
    <property type="molecule type" value="Genomic_DNA"/>
</dbReference>
<dbReference type="SFLD" id="SFLDS00003">
    <property type="entry name" value="Haloacid_Dehalogenase"/>
    <property type="match status" value="1"/>
</dbReference>